<dbReference type="InterPro" id="IPR011032">
    <property type="entry name" value="GroES-like_sf"/>
</dbReference>
<dbReference type="Proteomes" id="UP000007471">
    <property type="component" value="Chromosome"/>
</dbReference>
<dbReference type="CDD" id="cd08234">
    <property type="entry name" value="threonine_DH_like"/>
    <property type="match status" value="1"/>
</dbReference>
<evidence type="ECO:0000256" key="1">
    <source>
        <dbReference type="ARBA" id="ARBA00022723"/>
    </source>
</evidence>
<accession>E8T9E1</accession>
<dbReference type="eggNOG" id="COG1063">
    <property type="taxonomic scope" value="Bacteria"/>
</dbReference>
<gene>
    <name evidence="6" type="ordered locus">Mesci_0343</name>
</gene>
<dbReference type="PANTHER" id="PTHR43401">
    <property type="entry name" value="L-THREONINE 3-DEHYDROGENASE"/>
    <property type="match status" value="1"/>
</dbReference>
<dbReference type="InterPro" id="IPR002328">
    <property type="entry name" value="ADH_Zn_CS"/>
</dbReference>
<dbReference type="SUPFAM" id="SSF50129">
    <property type="entry name" value="GroES-like"/>
    <property type="match status" value="1"/>
</dbReference>
<dbReference type="GO" id="GO:0008270">
    <property type="term" value="F:zinc ion binding"/>
    <property type="evidence" value="ECO:0007669"/>
    <property type="project" value="InterPro"/>
</dbReference>
<dbReference type="PANTHER" id="PTHR43401:SF2">
    <property type="entry name" value="L-THREONINE 3-DEHYDROGENASE"/>
    <property type="match status" value="1"/>
</dbReference>
<sequence>MVKTMKAVRLEAVGGITLRDVDMPDIGADELLVRIEACGVCGTDRHLFHGEFPCTPPVTPGHEFSGIVEAIGTSVSGFAIGDRVTGDPNIACGRCAHCHAGQVNLCSNLCAIGIHRDGGFAEYLALPQKQAFVLPVGLNPLHGAFCEPLGCCLHGVDLAGIKPGSSVVVLGGGVIGLLTVQLARLAGATTITLSTRQASRRALAEDLGATATIDPTATDVIDAIAGPAGLAPGGVDVVFECAGARETVEQSMRLARAGGTVVIVGVTPQGMKAEFEPFDLLFRELKVLGSFLNPYTHRRAAELIASGAVEIDRLISRQVSLEEAPAVIANPPAPGEVKVLVVPRRG</sequence>
<keyword evidence="1 4" id="KW-0479">Metal-binding</keyword>
<comment type="cofactor">
    <cofactor evidence="4">
        <name>Zn(2+)</name>
        <dbReference type="ChEBI" id="CHEBI:29105"/>
    </cofactor>
</comment>
<dbReference type="InterPro" id="IPR050129">
    <property type="entry name" value="Zn_alcohol_dh"/>
</dbReference>
<dbReference type="PATRIC" id="fig|765698.3.peg.761"/>
<evidence type="ECO:0000256" key="4">
    <source>
        <dbReference type="RuleBase" id="RU361277"/>
    </source>
</evidence>
<dbReference type="SUPFAM" id="SSF51735">
    <property type="entry name" value="NAD(P)-binding Rossmann-fold domains"/>
    <property type="match status" value="1"/>
</dbReference>
<keyword evidence="3" id="KW-0560">Oxidoreductase</keyword>
<dbReference type="InterPro" id="IPR013154">
    <property type="entry name" value="ADH-like_N"/>
</dbReference>
<evidence type="ECO:0000259" key="5">
    <source>
        <dbReference type="SMART" id="SM00829"/>
    </source>
</evidence>
<dbReference type="Pfam" id="PF08240">
    <property type="entry name" value="ADH_N"/>
    <property type="match status" value="1"/>
</dbReference>
<dbReference type="PROSITE" id="PS00059">
    <property type="entry name" value="ADH_ZINC"/>
    <property type="match status" value="1"/>
</dbReference>
<dbReference type="SMART" id="SM00829">
    <property type="entry name" value="PKS_ER"/>
    <property type="match status" value="1"/>
</dbReference>
<evidence type="ECO:0000313" key="6">
    <source>
        <dbReference type="EMBL" id="ADV09516.1"/>
    </source>
</evidence>
<organism evidence="6 7">
    <name type="scientific">Mesorhizobium ciceri biovar biserrulae (strain HAMBI 2942 / LMG 23838 / WSM1271)</name>
    <dbReference type="NCBI Taxonomy" id="765698"/>
    <lineage>
        <taxon>Bacteria</taxon>
        <taxon>Pseudomonadati</taxon>
        <taxon>Pseudomonadota</taxon>
        <taxon>Alphaproteobacteria</taxon>
        <taxon>Hyphomicrobiales</taxon>
        <taxon>Phyllobacteriaceae</taxon>
        <taxon>Mesorhizobium</taxon>
    </lineage>
</organism>
<protein>
    <submittedName>
        <fullName evidence="6">Alcohol dehydrogenase GroES domain protein</fullName>
    </submittedName>
</protein>
<dbReference type="HOGENOM" id="CLU_026673_11_0_5"/>
<dbReference type="GO" id="GO:0016616">
    <property type="term" value="F:oxidoreductase activity, acting on the CH-OH group of donors, NAD or NADP as acceptor"/>
    <property type="evidence" value="ECO:0007669"/>
    <property type="project" value="UniProtKB-ARBA"/>
</dbReference>
<dbReference type="InterPro" id="IPR013149">
    <property type="entry name" value="ADH-like_C"/>
</dbReference>
<proteinExistence type="inferred from homology"/>
<dbReference type="Pfam" id="PF00107">
    <property type="entry name" value="ADH_zinc_N"/>
    <property type="match status" value="1"/>
</dbReference>
<dbReference type="OrthoDB" id="9809185at2"/>
<keyword evidence="2 4" id="KW-0862">Zinc</keyword>
<evidence type="ECO:0000256" key="3">
    <source>
        <dbReference type="ARBA" id="ARBA00023002"/>
    </source>
</evidence>
<dbReference type="AlphaFoldDB" id="E8T9E1"/>
<name>E8T9E1_MESCW</name>
<dbReference type="InterPro" id="IPR020843">
    <property type="entry name" value="ER"/>
</dbReference>
<dbReference type="STRING" id="765698.Mesci_0343"/>
<dbReference type="InterPro" id="IPR036291">
    <property type="entry name" value="NAD(P)-bd_dom_sf"/>
</dbReference>
<evidence type="ECO:0000313" key="7">
    <source>
        <dbReference type="Proteomes" id="UP000007471"/>
    </source>
</evidence>
<evidence type="ECO:0000256" key="2">
    <source>
        <dbReference type="ARBA" id="ARBA00022833"/>
    </source>
</evidence>
<dbReference type="EMBL" id="CP002447">
    <property type="protein sequence ID" value="ADV09516.1"/>
    <property type="molecule type" value="Genomic_DNA"/>
</dbReference>
<reference evidence="7" key="1">
    <citation type="submission" date="2011-01" db="EMBL/GenBank/DDBJ databases">
        <title>Complete sequence of chromosome of Mesorhizobium ciceri bv. biserrulae WSM1271.</title>
        <authorList>
            <person name="Lucas S."/>
            <person name="Copeland A."/>
            <person name="Lapidus A."/>
            <person name="Cheng J.-F."/>
            <person name="Goodwin L."/>
            <person name="Pitluck S."/>
            <person name="Teshima H."/>
            <person name="Detter J.C."/>
            <person name="Han C."/>
            <person name="Tapia R."/>
            <person name="Land M."/>
            <person name="Hauser L."/>
            <person name="Kyrpides N."/>
            <person name="Ivanova N."/>
            <person name="Nandasena K."/>
            <person name="Reeve W.G."/>
            <person name="Howieson J.G."/>
            <person name="O'Hara G."/>
            <person name="Tiwari R.P."/>
            <person name="Woyke T."/>
        </authorList>
    </citation>
    <scope>NUCLEOTIDE SEQUENCE [LARGE SCALE GENOMIC DNA]</scope>
    <source>
        <strain evidence="7">HAMBI 2942 / LMG 23838 / WSM1271</strain>
    </source>
</reference>
<dbReference type="Gene3D" id="3.90.180.10">
    <property type="entry name" value="Medium-chain alcohol dehydrogenases, catalytic domain"/>
    <property type="match status" value="1"/>
</dbReference>
<comment type="similarity">
    <text evidence="4">Belongs to the zinc-containing alcohol dehydrogenase family.</text>
</comment>
<feature type="domain" description="Enoyl reductase (ER)" evidence="5">
    <location>
        <begin position="11"/>
        <end position="341"/>
    </location>
</feature>
<dbReference type="KEGG" id="mci:Mesci_0343"/>
<dbReference type="Gene3D" id="3.40.50.720">
    <property type="entry name" value="NAD(P)-binding Rossmann-like Domain"/>
    <property type="match status" value="1"/>
</dbReference>